<dbReference type="AlphaFoldDB" id="A0ABD4Z8E2"/>
<dbReference type="Pfam" id="PF18765">
    <property type="entry name" value="Polbeta"/>
    <property type="match status" value="1"/>
</dbReference>
<evidence type="ECO:0000313" key="3">
    <source>
        <dbReference type="Proteomes" id="UP001529235"/>
    </source>
</evidence>
<dbReference type="SUPFAM" id="SSF81301">
    <property type="entry name" value="Nucleotidyltransferase"/>
    <property type="match status" value="1"/>
</dbReference>
<dbReference type="Proteomes" id="UP001529235">
    <property type="component" value="Unassembled WGS sequence"/>
</dbReference>
<sequence length="109" mass="12224">MIVKRVVESYSKTLKALVLFGSYVYNPLKSRDIDTLLIVDKLVNAKEKLAIEVEVARNVKALCRKPVDVIVFDIDMLKENAEPGGIVSGLVIGYKILYDDIGMQKLLRV</sequence>
<dbReference type="EMBL" id="JASNVW010000003">
    <property type="protein sequence ID" value="MDK6028833.1"/>
    <property type="molecule type" value="Genomic_DNA"/>
</dbReference>
<reference evidence="2 3" key="1">
    <citation type="submission" date="2023-05" db="EMBL/GenBank/DDBJ databases">
        <title>A new hyperthermophilic archaea 'Ignisphaera cupida' sp. nov. and description of the family 'Ignisphaeraceae' fam. nov.</title>
        <authorList>
            <person name="Podosokorskaya O.A."/>
            <person name="Elcheninov A.G."/>
            <person name="Klukina A."/>
            <person name="Merkel A.Y."/>
        </authorList>
    </citation>
    <scope>NUCLEOTIDE SEQUENCE [LARGE SCALE GENOMIC DNA]</scope>
    <source>
        <strain evidence="2 3">4213-co</strain>
    </source>
</reference>
<organism evidence="2 3">
    <name type="scientific">Ignisphaera cupida</name>
    <dbReference type="NCBI Taxonomy" id="3050454"/>
    <lineage>
        <taxon>Archaea</taxon>
        <taxon>Thermoproteota</taxon>
        <taxon>Thermoprotei</taxon>
        <taxon>Desulfurococcales</taxon>
        <taxon>Desulfurococcaceae</taxon>
        <taxon>Ignisphaera</taxon>
    </lineage>
</organism>
<dbReference type="Gene3D" id="3.30.460.10">
    <property type="entry name" value="Beta Polymerase, domain 2"/>
    <property type="match status" value="1"/>
</dbReference>
<gene>
    <name evidence="2" type="ORF">QPL79_05600</name>
</gene>
<keyword evidence="3" id="KW-1185">Reference proteome</keyword>
<evidence type="ECO:0000313" key="2">
    <source>
        <dbReference type="EMBL" id="MDK6028833.1"/>
    </source>
</evidence>
<dbReference type="InterPro" id="IPR041633">
    <property type="entry name" value="Polbeta"/>
</dbReference>
<proteinExistence type="predicted"/>
<dbReference type="InterPro" id="IPR043519">
    <property type="entry name" value="NT_sf"/>
</dbReference>
<protein>
    <submittedName>
        <fullName evidence="2">Nucleotidyltransferase domain-containing protein</fullName>
    </submittedName>
</protein>
<comment type="caution">
    <text evidence="2">The sequence shown here is derived from an EMBL/GenBank/DDBJ whole genome shotgun (WGS) entry which is preliminary data.</text>
</comment>
<accession>A0ABD4Z8E2</accession>
<name>A0ABD4Z8E2_9CREN</name>
<feature type="domain" description="Polymerase beta nucleotidyltransferase" evidence="1">
    <location>
        <begin position="7"/>
        <end position="73"/>
    </location>
</feature>
<evidence type="ECO:0000259" key="1">
    <source>
        <dbReference type="Pfam" id="PF18765"/>
    </source>
</evidence>
<dbReference type="RefSeq" id="WP_285273819.1">
    <property type="nucleotide sequence ID" value="NZ_JASNVW010000003.1"/>
</dbReference>